<keyword evidence="4 8" id="KW-1133">Transmembrane helix</keyword>
<dbReference type="PANTHER" id="PTHR42643:SF37">
    <property type="entry name" value="IONOTROPIC RECEPTOR 11A-RELATED"/>
    <property type="match status" value="1"/>
</dbReference>
<feature type="domain" description="Putative ionotropic receptor ligand binding" evidence="10">
    <location>
        <begin position="24"/>
        <end position="205"/>
    </location>
</feature>
<feature type="signal peptide" evidence="9">
    <location>
        <begin position="1"/>
        <end position="16"/>
    </location>
</feature>
<evidence type="ECO:0000256" key="3">
    <source>
        <dbReference type="ARBA" id="ARBA00022692"/>
    </source>
</evidence>
<evidence type="ECO:0000256" key="7">
    <source>
        <dbReference type="ARBA" id="ARBA00023180"/>
    </source>
</evidence>
<evidence type="ECO:0000256" key="9">
    <source>
        <dbReference type="SAM" id="SignalP"/>
    </source>
</evidence>
<evidence type="ECO:0000256" key="2">
    <source>
        <dbReference type="ARBA" id="ARBA00022475"/>
    </source>
</evidence>
<keyword evidence="9" id="KW-0732">Signal</keyword>
<dbReference type="OrthoDB" id="7739311at2759"/>
<evidence type="ECO:0000313" key="11">
    <source>
        <dbReference type="Proteomes" id="UP000515160"/>
    </source>
</evidence>
<keyword evidence="3 8" id="KW-0812">Transmembrane</keyword>
<proteinExistence type="predicted"/>
<evidence type="ECO:0000256" key="5">
    <source>
        <dbReference type="ARBA" id="ARBA00023136"/>
    </source>
</evidence>
<dbReference type="Gene3D" id="1.10.287.70">
    <property type="match status" value="1"/>
</dbReference>
<dbReference type="RefSeq" id="XP_051857948.1">
    <property type="nucleotide sequence ID" value="XM_052001988.1"/>
</dbReference>
<evidence type="ECO:0000256" key="8">
    <source>
        <dbReference type="SAM" id="Phobius"/>
    </source>
</evidence>
<dbReference type="Proteomes" id="UP000515160">
    <property type="component" value="Chromosome X"/>
</dbReference>
<keyword evidence="2" id="KW-1003">Cell membrane</keyword>
<sequence>MLLQLCCFLLCLLAEAEPAVETPTTSSSSSLLSLALSQVLLESEMSQCKTLHVHLESGTDNATQQLLDLLTEVQRHVISTLQPLSLSHQRSLPYRPYKHAVLLLVSDIQSLRRIYAAQRATSNLSYTLVYMLQPQPTLAMQLFWQLSVLNVALLNSSDDELQLLSYFPFSAMHDCKQIRAQVVNSFDLRLQRWTSHQHFPAKLSNFFGCTLTCATWPDMPYLVLQPDGTFVGIEGELLQFMANNLNFTVGLYWLSQEEVRDTFNESGWIFDEIFGNKAEYALGGFHYKPSNSSEEQPYSQSMYYFMSHIMLITNLPSAYSTYEKLAFPFHPQLWLAIGLVLALSFLLLWLHQRRYQRYSQHPYYQLLVLTIGGQLLPAELPRRMHWRLLFVTWVMGTLVLRSAYQSGMYQMLRQDSQRNPPQTIAEVLAQSYTIQLVDGNADRWLASLPELRTQQLRHLAASELQSFGQLAVSSGSNERLAIITPYEYFGYFRKVHAMSRRLHLVRERIFTQQLSFNVRRHSHMVGVLNDQIMLAHSHGFLEHWTRQYVSAVDERDESIARITAVSYDTLDGLQPEGDAVDTPEQEREQEKQLRVLAFNELAALFWLTLWAHLVAAFVFGLELLIHK</sequence>
<evidence type="ECO:0000313" key="12">
    <source>
        <dbReference type="RefSeq" id="XP_051857945.1"/>
    </source>
</evidence>
<keyword evidence="6" id="KW-0675">Receptor</keyword>
<evidence type="ECO:0000313" key="13">
    <source>
        <dbReference type="RefSeq" id="XP_051857948.1"/>
    </source>
</evidence>
<evidence type="ECO:0000259" key="10">
    <source>
        <dbReference type="Pfam" id="PF24061"/>
    </source>
</evidence>
<protein>
    <submittedName>
        <fullName evidence="12 13">Uncharacterized protein LOC117565657</fullName>
    </submittedName>
</protein>
<feature type="transmembrane region" description="Helical" evidence="8">
    <location>
        <begin position="384"/>
        <end position="404"/>
    </location>
</feature>
<keyword evidence="7" id="KW-0325">Glycoprotein</keyword>
<feature type="chain" id="PRO_5044697834" evidence="9">
    <location>
        <begin position="17"/>
        <end position="627"/>
    </location>
</feature>
<keyword evidence="11" id="KW-1185">Reference proteome</keyword>
<dbReference type="InterPro" id="IPR056198">
    <property type="entry name" value="LBD_receptor"/>
</dbReference>
<feature type="transmembrane region" description="Helical" evidence="8">
    <location>
        <begin position="333"/>
        <end position="350"/>
    </location>
</feature>
<evidence type="ECO:0000256" key="1">
    <source>
        <dbReference type="ARBA" id="ARBA00004651"/>
    </source>
</evidence>
<dbReference type="PANTHER" id="PTHR42643">
    <property type="entry name" value="IONOTROPIC RECEPTOR 20A-RELATED"/>
    <property type="match status" value="1"/>
</dbReference>
<dbReference type="GO" id="GO:0005886">
    <property type="term" value="C:plasma membrane"/>
    <property type="evidence" value="ECO:0007669"/>
    <property type="project" value="UniProtKB-SubCell"/>
</dbReference>
<dbReference type="InterPro" id="IPR052192">
    <property type="entry name" value="Insect_Ionotropic_Sensory_Rcpt"/>
</dbReference>
<keyword evidence="5 8" id="KW-0472">Membrane</keyword>
<evidence type="ECO:0000256" key="4">
    <source>
        <dbReference type="ARBA" id="ARBA00022989"/>
    </source>
</evidence>
<reference evidence="12 13" key="1">
    <citation type="submission" date="2025-04" db="UniProtKB">
        <authorList>
            <consortium name="RefSeq"/>
        </authorList>
    </citation>
    <scope>IDENTIFICATION</scope>
    <source>
        <strain evidence="12 13">15112-1751.03</strain>
        <tissue evidence="12 13">Whole Adult</tissue>
    </source>
</reference>
<dbReference type="SUPFAM" id="SSF53850">
    <property type="entry name" value="Periplasmic binding protein-like II"/>
    <property type="match status" value="1"/>
</dbReference>
<dbReference type="GeneID" id="117565657"/>
<evidence type="ECO:0000256" key="6">
    <source>
        <dbReference type="ARBA" id="ARBA00023170"/>
    </source>
</evidence>
<name>A0A9C6SKV3_DROAB</name>
<feature type="transmembrane region" description="Helical" evidence="8">
    <location>
        <begin position="601"/>
        <end position="625"/>
    </location>
</feature>
<dbReference type="Pfam" id="PF24061">
    <property type="entry name" value="LBD_receptor"/>
    <property type="match status" value="1"/>
</dbReference>
<dbReference type="AlphaFoldDB" id="A0A9C6SKV3"/>
<organism evidence="11 12">
    <name type="scientific">Drosophila albomicans</name>
    <name type="common">Fruit fly</name>
    <dbReference type="NCBI Taxonomy" id="7291"/>
    <lineage>
        <taxon>Eukaryota</taxon>
        <taxon>Metazoa</taxon>
        <taxon>Ecdysozoa</taxon>
        <taxon>Arthropoda</taxon>
        <taxon>Hexapoda</taxon>
        <taxon>Insecta</taxon>
        <taxon>Pterygota</taxon>
        <taxon>Neoptera</taxon>
        <taxon>Endopterygota</taxon>
        <taxon>Diptera</taxon>
        <taxon>Brachycera</taxon>
        <taxon>Muscomorpha</taxon>
        <taxon>Ephydroidea</taxon>
        <taxon>Drosophilidae</taxon>
        <taxon>Drosophila</taxon>
    </lineage>
</organism>
<comment type="subcellular location">
    <subcellularLocation>
        <location evidence="1">Cell membrane</location>
        <topology evidence="1">Multi-pass membrane protein</topology>
    </subcellularLocation>
</comment>
<gene>
    <name evidence="12 13" type="primary">LOC117565657</name>
</gene>
<dbReference type="RefSeq" id="XP_051857945.1">
    <property type="nucleotide sequence ID" value="XM_052001985.1"/>
</dbReference>
<dbReference type="CTD" id="31690"/>
<accession>A0A9C6SKV3</accession>